<accession>A0A139AID9</accession>
<protein>
    <submittedName>
        <fullName evidence="1">Uncharacterized protein</fullName>
    </submittedName>
</protein>
<feature type="non-terminal residue" evidence="1">
    <location>
        <position position="1"/>
    </location>
</feature>
<dbReference type="Proteomes" id="UP000070544">
    <property type="component" value="Unassembled WGS sequence"/>
</dbReference>
<keyword evidence="2" id="KW-1185">Reference proteome</keyword>
<proteinExistence type="predicted"/>
<organism evidence="1 2">
    <name type="scientific">Gonapodya prolifera (strain JEL478)</name>
    <name type="common">Monoblepharis prolifera</name>
    <dbReference type="NCBI Taxonomy" id="1344416"/>
    <lineage>
        <taxon>Eukaryota</taxon>
        <taxon>Fungi</taxon>
        <taxon>Fungi incertae sedis</taxon>
        <taxon>Chytridiomycota</taxon>
        <taxon>Chytridiomycota incertae sedis</taxon>
        <taxon>Monoblepharidomycetes</taxon>
        <taxon>Monoblepharidales</taxon>
        <taxon>Gonapodyaceae</taxon>
        <taxon>Gonapodya</taxon>
    </lineage>
</organism>
<dbReference type="EMBL" id="KQ965752">
    <property type="protein sequence ID" value="KXS16518.1"/>
    <property type="molecule type" value="Genomic_DNA"/>
</dbReference>
<dbReference type="AlphaFoldDB" id="A0A139AID9"/>
<gene>
    <name evidence="1" type="ORF">M427DRAFT_495026</name>
</gene>
<reference evidence="1 2" key="1">
    <citation type="journal article" date="2015" name="Genome Biol. Evol.">
        <title>Phylogenomic analyses indicate that early fungi evolved digesting cell walls of algal ancestors of land plants.</title>
        <authorList>
            <person name="Chang Y."/>
            <person name="Wang S."/>
            <person name="Sekimoto S."/>
            <person name="Aerts A.L."/>
            <person name="Choi C."/>
            <person name="Clum A."/>
            <person name="LaButti K.M."/>
            <person name="Lindquist E.A."/>
            <person name="Yee Ngan C."/>
            <person name="Ohm R.A."/>
            <person name="Salamov A.A."/>
            <person name="Grigoriev I.V."/>
            <person name="Spatafora J.W."/>
            <person name="Berbee M.L."/>
        </authorList>
    </citation>
    <scope>NUCLEOTIDE SEQUENCE [LARGE SCALE GENOMIC DNA]</scope>
    <source>
        <strain evidence="1 2">JEL478</strain>
    </source>
</reference>
<evidence type="ECO:0000313" key="2">
    <source>
        <dbReference type="Proteomes" id="UP000070544"/>
    </source>
</evidence>
<evidence type="ECO:0000313" key="1">
    <source>
        <dbReference type="EMBL" id="KXS16518.1"/>
    </source>
</evidence>
<name>A0A139AID9_GONPJ</name>
<sequence length="162" mass="18246">ELSRVSCLLPPQKPTRHISRASILANNKLGLTNEANMVGRGRPMQVALVARNIHLYYKQPGPGEKEVWGAADIEELVFTAVERFRSTPIPGRIWHMDINHARPRDVKNIVESVDCDLVGSVYRHHLLARKCGFLMTLDSWAFPHRTLTSLLSINPSTLSQVM</sequence>